<accession>A0ABW0ERY8</accession>
<keyword evidence="7" id="KW-0411">Iron-sulfur</keyword>
<dbReference type="InterPro" id="IPR001433">
    <property type="entry name" value="OxRdtase_FAD/NAD-bd"/>
</dbReference>
<dbReference type="InterPro" id="IPR050415">
    <property type="entry name" value="MRET"/>
</dbReference>
<dbReference type="CDD" id="cd06185">
    <property type="entry name" value="PDR_like"/>
    <property type="match status" value="1"/>
</dbReference>
<evidence type="ECO:0000256" key="4">
    <source>
        <dbReference type="ARBA" id="ARBA00022723"/>
    </source>
</evidence>
<dbReference type="InterPro" id="IPR039261">
    <property type="entry name" value="FNR_nucleotide-bd"/>
</dbReference>
<comment type="cofactor">
    <cofactor evidence="1">
        <name>FAD</name>
        <dbReference type="ChEBI" id="CHEBI:57692"/>
    </cofactor>
</comment>
<keyword evidence="5" id="KW-0560">Oxidoreductase</keyword>
<evidence type="ECO:0000256" key="6">
    <source>
        <dbReference type="ARBA" id="ARBA00023004"/>
    </source>
</evidence>
<dbReference type="PROSITE" id="PS00197">
    <property type="entry name" value="2FE2S_FER_1"/>
    <property type="match status" value="1"/>
</dbReference>
<evidence type="ECO:0000256" key="1">
    <source>
        <dbReference type="ARBA" id="ARBA00001974"/>
    </source>
</evidence>
<evidence type="ECO:0000313" key="10">
    <source>
        <dbReference type="EMBL" id="MFC5289556.1"/>
    </source>
</evidence>
<feature type="domain" description="FAD-binding FR-type" evidence="9">
    <location>
        <begin position="4"/>
        <end position="106"/>
    </location>
</feature>
<keyword evidence="4" id="KW-0479">Metal-binding</keyword>
<dbReference type="SUPFAM" id="SSF54292">
    <property type="entry name" value="2Fe-2S ferredoxin-like"/>
    <property type="match status" value="1"/>
</dbReference>
<dbReference type="PANTHER" id="PTHR47354:SF1">
    <property type="entry name" value="CARNITINE MONOOXYGENASE REDUCTASE SUBUNIT"/>
    <property type="match status" value="1"/>
</dbReference>
<dbReference type="Gene3D" id="2.40.30.10">
    <property type="entry name" value="Translation factors"/>
    <property type="match status" value="1"/>
</dbReference>
<dbReference type="Gene3D" id="3.40.50.80">
    <property type="entry name" value="Nucleotide-binding domain of ferredoxin-NADP reductase (FNR) module"/>
    <property type="match status" value="1"/>
</dbReference>
<sequence length="317" mass="33551">MPTEPALDLVLEKKEALADGVVELTLRSPDGRDLPPWAPGAHIDIVLGDGLVRQYSLCGDPAERSVLQVAVLREPASRGGSAYVHERLAIGDAVEVRGPRNHFALAGARRYIFIAGGIGITPIVPMIAAAAAAGAEWHLFYGGRTRTSMAFADVLEDRHPDNVSIQPQDEAGILDLLEILADPAPDVAVYCCGPEPLLAAVEAECARWPQGALHLERFVAKPGAAEGPSRSFEVELAQSGLTLTVPEHRSILEVVSAAGVDVYSSCQEGTCGTCEVGVLSGTPDHRDSILGPTEREEGQAMMICVSRAVSARLVLDI</sequence>
<dbReference type="CDD" id="cd00207">
    <property type="entry name" value="fer2"/>
    <property type="match status" value="1"/>
</dbReference>
<evidence type="ECO:0000259" key="9">
    <source>
        <dbReference type="PROSITE" id="PS51384"/>
    </source>
</evidence>
<evidence type="ECO:0000256" key="5">
    <source>
        <dbReference type="ARBA" id="ARBA00023002"/>
    </source>
</evidence>
<keyword evidence="11" id="KW-1185">Reference proteome</keyword>
<dbReference type="InterPro" id="IPR017927">
    <property type="entry name" value="FAD-bd_FR_type"/>
</dbReference>
<dbReference type="InterPro" id="IPR001041">
    <property type="entry name" value="2Fe-2S_ferredoxin-type"/>
</dbReference>
<protein>
    <submittedName>
        <fullName evidence="10">PDR/VanB family oxidoreductase</fullName>
    </submittedName>
</protein>
<proteinExistence type="predicted"/>
<dbReference type="PROSITE" id="PS51085">
    <property type="entry name" value="2FE2S_FER_2"/>
    <property type="match status" value="1"/>
</dbReference>
<dbReference type="Gene3D" id="3.10.20.30">
    <property type="match status" value="1"/>
</dbReference>
<evidence type="ECO:0000313" key="11">
    <source>
        <dbReference type="Proteomes" id="UP001596157"/>
    </source>
</evidence>
<dbReference type="PANTHER" id="PTHR47354">
    <property type="entry name" value="NADH OXIDOREDUCTASE HCR"/>
    <property type="match status" value="1"/>
</dbReference>
<dbReference type="InterPro" id="IPR017938">
    <property type="entry name" value="Riboflavin_synthase-like_b-brl"/>
</dbReference>
<dbReference type="InterPro" id="IPR012675">
    <property type="entry name" value="Beta-grasp_dom_sf"/>
</dbReference>
<keyword evidence="6" id="KW-0408">Iron</keyword>
<organism evidence="10 11">
    <name type="scientific">Actinokineospora guangxiensis</name>
    <dbReference type="NCBI Taxonomy" id="1490288"/>
    <lineage>
        <taxon>Bacteria</taxon>
        <taxon>Bacillati</taxon>
        <taxon>Actinomycetota</taxon>
        <taxon>Actinomycetes</taxon>
        <taxon>Pseudonocardiales</taxon>
        <taxon>Pseudonocardiaceae</taxon>
        <taxon>Actinokineospora</taxon>
    </lineage>
</organism>
<dbReference type="InterPro" id="IPR006058">
    <property type="entry name" value="2Fe2S_fd_BS"/>
</dbReference>
<dbReference type="Pfam" id="PF00111">
    <property type="entry name" value="Fer2"/>
    <property type="match status" value="1"/>
</dbReference>
<dbReference type="PRINTS" id="PR00409">
    <property type="entry name" value="PHDIOXRDTASE"/>
</dbReference>
<dbReference type="SUPFAM" id="SSF52343">
    <property type="entry name" value="Ferredoxin reductase-like, C-terminal NADP-linked domain"/>
    <property type="match status" value="1"/>
</dbReference>
<dbReference type="PROSITE" id="PS51384">
    <property type="entry name" value="FAD_FR"/>
    <property type="match status" value="1"/>
</dbReference>
<dbReference type="RefSeq" id="WP_378249400.1">
    <property type="nucleotide sequence ID" value="NZ_JBHSKF010000011.1"/>
</dbReference>
<name>A0ABW0ERY8_9PSEU</name>
<gene>
    <name evidence="10" type="ORF">ACFPM7_21085</name>
</gene>
<dbReference type="EMBL" id="JBHSKF010000011">
    <property type="protein sequence ID" value="MFC5289556.1"/>
    <property type="molecule type" value="Genomic_DNA"/>
</dbReference>
<evidence type="ECO:0000256" key="7">
    <source>
        <dbReference type="ARBA" id="ARBA00023014"/>
    </source>
</evidence>
<dbReference type="SUPFAM" id="SSF63380">
    <property type="entry name" value="Riboflavin synthase domain-like"/>
    <property type="match status" value="1"/>
</dbReference>
<comment type="caution">
    <text evidence="10">The sequence shown here is derived from an EMBL/GenBank/DDBJ whole genome shotgun (WGS) entry which is preliminary data.</text>
</comment>
<keyword evidence="3" id="KW-0001">2Fe-2S</keyword>
<reference evidence="11" key="1">
    <citation type="journal article" date="2019" name="Int. J. Syst. Evol. Microbiol.">
        <title>The Global Catalogue of Microorganisms (GCM) 10K type strain sequencing project: providing services to taxonomists for standard genome sequencing and annotation.</title>
        <authorList>
            <consortium name="The Broad Institute Genomics Platform"/>
            <consortium name="The Broad Institute Genome Sequencing Center for Infectious Disease"/>
            <person name="Wu L."/>
            <person name="Ma J."/>
        </authorList>
    </citation>
    <scope>NUCLEOTIDE SEQUENCE [LARGE SCALE GENOMIC DNA]</scope>
    <source>
        <strain evidence="11">CCUG 59778</strain>
    </source>
</reference>
<evidence type="ECO:0000259" key="8">
    <source>
        <dbReference type="PROSITE" id="PS51085"/>
    </source>
</evidence>
<dbReference type="InterPro" id="IPR036010">
    <property type="entry name" value="2Fe-2S_ferredoxin-like_sf"/>
</dbReference>
<dbReference type="Proteomes" id="UP001596157">
    <property type="component" value="Unassembled WGS sequence"/>
</dbReference>
<evidence type="ECO:0000256" key="2">
    <source>
        <dbReference type="ARBA" id="ARBA00022630"/>
    </source>
</evidence>
<evidence type="ECO:0000256" key="3">
    <source>
        <dbReference type="ARBA" id="ARBA00022714"/>
    </source>
</evidence>
<dbReference type="Pfam" id="PF00175">
    <property type="entry name" value="NAD_binding_1"/>
    <property type="match status" value="1"/>
</dbReference>
<feature type="domain" description="2Fe-2S ferredoxin-type" evidence="8">
    <location>
        <begin position="232"/>
        <end position="317"/>
    </location>
</feature>
<keyword evidence="2" id="KW-0285">Flavoprotein</keyword>